<evidence type="ECO:0000256" key="3">
    <source>
        <dbReference type="ARBA" id="ARBA00023040"/>
    </source>
</evidence>
<comment type="subcellular location">
    <subcellularLocation>
        <location evidence="1">Membrane</location>
        <topology evidence="1">Multi-pass membrane protein</topology>
    </subcellularLocation>
</comment>
<organism evidence="8">
    <name type="scientific">Timema bartmani</name>
    <dbReference type="NCBI Taxonomy" id="61472"/>
    <lineage>
        <taxon>Eukaryota</taxon>
        <taxon>Metazoa</taxon>
        <taxon>Ecdysozoa</taxon>
        <taxon>Arthropoda</taxon>
        <taxon>Hexapoda</taxon>
        <taxon>Insecta</taxon>
        <taxon>Pterygota</taxon>
        <taxon>Neoptera</taxon>
        <taxon>Polyneoptera</taxon>
        <taxon>Phasmatodea</taxon>
        <taxon>Timematodea</taxon>
        <taxon>Timematoidea</taxon>
        <taxon>Timematidae</taxon>
        <taxon>Timema</taxon>
    </lineage>
</organism>
<dbReference type="SUPFAM" id="SSF63877">
    <property type="entry name" value="Methuselah ectodomain"/>
    <property type="match status" value="1"/>
</dbReference>
<keyword evidence="6" id="KW-1133">Transmembrane helix</keyword>
<evidence type="ECO:0000256" key="1">
    <source>
        <dbReference type="ARBA" id="ARBA00004141"/>
    </source>
</evidence>
<gene>
    <name evidence="8" type="ORF">TBIB3V08_LOCUS8832</name>
</gene>
<dbReference type="InterPro" id="IPR036272">
    <property type="entry name" value="Methuselah_N_sf"/>
</dbReference>
<feature type="signal peptide" evidence="7">
    <location>
        <begin position="1"/>
        <end position="24"/>
    </location>
</feature>
<accession>A0A7R9F5N4</accession>
<keyword evidence="4" id="KW-0675">Receptor</keyword>
<keyword evidence="3" id="KW-0297">G-protein coupled receptor</keyword>
<dbReference type="GO" id="GO:0004930">
    <property type="term" value="F:G protein-coupled receptor activity"/>
    <property type="evidence" value="ECO:0007669"/>
    <property type="project" value="UniProtKB-KW"/>
</dbReference>
<evidence type="ECO:0000313" key="8">
    <source>
        <dbReference type="EMBL" id="CAD7446503.1"/>
    </source>
</evidence>
<comment type="similarity">
    <text evidence="2">Belongs to the G-protein coupled receptor 2 family. Mth subfamily.</text>
</comment>
<reference evidence="8" key="1">
    <citation type="submission" date="2020-11" db="EMBL/GenBank/DDBJ databases">
        <authorList>
            <person name="Tran Van P."/>
        </authorList>
    </citation>
    <scope>NUCLEOTIDE SEQUENCE</scope>
</reference>
<keyword evidence="5" id="KW-0807">Transducer</keyword>
<evidence type="ECO:0000256" key="7">
    <source>
        <dbReference type="SAM" id="SignalP"/>
    </source>
</evidence>
<name>A0A7R9F5N4_9NEOP</name>
<keyword evidence="6" id="KW-0472">Membrane</keyword>
<dbReference type="GO" id="GO:0016020">
    <property type="term" value="C:membrane"/>
    <property type="evidence" value="ECO:0007669"/>
    <property type="project" value="UniProtKB-SubCell"/>
</dbReference>
<keyword evidence="6" id="KW-0812">Transmembrane</keyword>
<keyword evidence="7" id="KW-0732">Signal</keyword>
<dbReference type="EMBL" id="OD568064">
    <property type="protein sequence ID" value="CAD7446503.1"/>
    <property type="molecule type" value="Genomic_DNA"/>
</dbReference>
<proteinExistence type="inferred from homology"/>
<feature type="chain" id="PRO_5031008177" description="Methuselah N-terminal domain-containing protein" evidence="7">
    <location>
        <begin position="25"/>
        <end position="343"/>
    </location>
</feature>
<evidence type="ECO:0000256" key="2">
    <source>
        <dbReference type="ARBA" id="ARBA00008979"/>
    </source>
</evidence>
<evidence type="ECO:0000256" key="6">
    <source>
        <dbReference type="SAM" id="Phobius"/>
    </source>
</evidence>
<protein>
    <recommendedName>
        <fullName evidence="9">Methuselah N-terminal domain-containing protein</fullName>
    </recommendedName>
</protein>
<dbReference type="AlphaFoldDB" id="A0A7R9F5N4"/>
<dbReference type="InterPro" id="IPR052808">
    <property type="entry name" value="GPCR_Mth-like"/>
</dbReference>
<dbReference type="PANTHER" id="PTHR46953:SF1">
    <property type="entry name" value="G-PROTEIN COUPLED RECEPTOR MTH-LIKE 1-RELATED"/>
    <property type="match status" value="1"/>
</dbReference>
<sequence>MYRTFVIITLVSVCVLNTYWPGEARAPSVTFNKCCPKNKFVDEEELVCIPAAEPSAASTDEWLPKGAIVGSRGQHTAMGRYRQHFSIIFVFINASSVSRLFYCGRYNARYLTEELCSYDMKRAVFWDETYEEKPPFRISAGTGDLRIQKDGRDKSYPSESYCADRASVNNSHIVIYCPCFKTACLLKCCPKGQFLNMNTSRCHSNIAGLVDYKLVFYDQRLRPLPADKEPNYYYFHRLPFCTQVGRSLLNPYDTSSWAHFFMQRDGSLILVDNLTATKVKPLEFCYDMVRQKIGSVTPNLIMCKNTEFFNSKKAQGVKFTSTSHILFSTTLLILGMLVLLFCK</sequence>
<evidence type="ECO:0008006" key="9">
    <source>
        <dbReference type="Google" id="ProtNLM"/>
    </source>
</evidence>
<feature type="transmembrane region" description="Helical" evidence="6">
    <location>
        <begin position="325"/>
        <end position="342"/>
    </location>
</feature>
<evidence type="ECO:0000256" key="4">
    <source>
        <dbReference type="ARBA" id="ARBA00023170"/>
    </source>
</evidence>
<dbReference type="PANTHER" id="PTHR46953">
    <property type="entry name" value="G-PROTEIN COUPLED RECEPTOR MTH-LIKE 1-RELATED"/>
    <property type="match status" value="1"/>
</dbReference>
<evidence type="ECO:0000256" key="5">
    <source>
        <dbReference type="ARBA" id="ARBA00023224"/>
    </source>
</evidence>